<evidence type="ECO:0000256" key="4">
    <source>
        <dbReference type="ARBA" id="ARBA00023002"/>
    </source>
</evidence>
<dbReference type="InterPro" id="IPR050641">
    <property type="entry name" value="RIFMO-like"/>
</dbReference>
<name>A0A9P8CE33_9HELO</name>
<comment type="caution">
    <text evidence="6">The sequence shown here is derived from an EMBL/GenBank/DDBJ whole genome shotgun (WGS) entry which is preliminary data.</text>
</comment>
<dbReference type="GO" id="GO:0016709">
    <property type="term" value="F:oxidoreductase activity, acting on paired donors, with incorporation or reduction of molecular oxygen, NAD(P)H as one donor, and incorporation of one atom of oxygen"/>
    <property type="evidence" value="ECO:0007669"/>
    <property type="project" value="UniProtKB-ARBA"/>
</dbReference>
<dbReference type="SUPFAM" id="SSF51905">
    <property type="entry name" value="FAD/NAD(P)-binding domain"/>
    <property type="match status" value="1"/>
</dbReference>
<sequence>MEDPPPKCTVLICGGGPVGLTEAIMFRKLDVDCVVLEKYPRRLQSPKAHAINPRSLEILRQIGLDTKALRRLGTDETEGGYVWFLNTLAGTSLGSMPYERQDPAVSEVTPEPFFNIPQPDLEKFLRKTALQIGVKIFEKYEWIGRDEVKSMVRNRETSEIIHIKSKYLIACDGARSTVRQSMKIPFDEKQPPAEMMTFHFDADITSLVKHRRGALYFFLNPVVRDYAVIVSHRLASNHVLVAKCGPGIPFDEGYYTQERSKEIINTLLGTDSLQYNVIGVKPWYMSVNIARTYHTNNVFLVGDAAHAFPPTGGLGLNTGIADAHNLAWKIAAVERNLAPPKFLDTYQEERQAIAHVNADQSAVNRQQIGVLQEAVGTASKSYKPMGELTNGHGNDASPSVEECAAFTRQLNIRMADPVARAVIDDAMKLQRDHFDSLDLQLGYVYGKTRDLTRSCQYFSPSAEAGARLPHAPISVAGNFCSTLDLVDLNLFTIIVTSDSAIFPPKELSSNVMRKVIDTDFLIESGGQWLALAGIDRETALLVRPDQHILGHVASSDEVGTCIRNYFQK</sequence>
<keyword evidence="7" id="KW-1185">Reference proteome</keyword>
<dbReference type="PANTHER" id="PTHR43004">
    <property type="entry name" value="TRK SYSTEM POTASSIUM UPTAKE PROTEIN"/>
    <property type="match status" value="1"/>
</dbReference>
<comment type="cofactor">
    <cofactor evidence="1">
        <name>FAD</name>
        <dbReference type="ChEBI" id="CHEBI:57692"/>
    </cofactor>
</comment>
<dbReference type="AlphaFoldDB" id="A0A9P8CE33"/>
<evidence type="ECO:0000259" key="5">
    <source>
        <dbReference type="Pfam" id="PF01494"/>
    </source>
</evidence>
<keyword evidence="3" id="KW-0274">FAD</keyword>
<proteinExistence type="predicted"/>
<protein>
    <submittedName>
        <fullName evidence="6">FAD binding domain-containing protein</fullName>
    </submittedName>
</protein>
<dbReference type="InterPro" id="IPR002938">
    <property type="entry name" value="FAD-bd"/>
</dbReference>
<keyword evidence="4" id="KW-0560">Oxidoreductase</keyword>
<dbReference type="InterPro" id="IPR036188">
    <property type="entry name" value="FAD/NAD-bd_sf"/>
</dbReference>
<evidence type="ECO:0000256" key="3">
    <source>
        <dbReference type="ARBA" id="ARBA00022827"/>
    </source>
</evidence>
<dbReference type="GO" id="GO:0071949">
    <property type="term" value="F:FAD binding"/>
    <property type="evidence" value="ECO:0007669"/>
    <property type="project" value="InterPro"/>
</dbReference>
<dbReference type="OrthoDB" id="2690153at2759"/>
<dbReference type="PRINTS" id="PR00420">
    <property type="entry name" value="RNGMNOXGNASE"/>
</dbReference>
<keyword evidence="2" id="KW-0285">Flavoprotein</keyword>
<evidence type="ECO:0000313" key="7">
    <source>
        <dbReference type="Proteomes" id="UP000887226"/>
    </source>
</evidence>
<dbReference type="Gene3D" id="3.50.50.60">
    <property type="entry name" value="FAD/NAD(P)-binding domain"/>
    <property type="match status" value="1"/>
</dbReference>
<dbReference type="Pfam" id="PF01494">
    <property type="entry name" value="FAD_binding_3"/>
    <property type="match status" value="1"/>
</dbReference>
<organism evidence="6 7">
    <name type="scientific">Calycina marina</name>
    <dbReference type="NCBI Taxonomy" id="1763456"/>
    <lineage>
        <taxon>Eukaryota</taxon>
        <taxon>Fungi</taxon>
        <taxon>Dikarya</taxon>
        <taxon>Ascomycota</taxon>
        <taxon>Pezizomycotina</taxon>
        <taxon>Leotiomycetes</taxon>
        <taxon>Helotiales</taxon>
        <taxon>Pezizellaceae</taxon>
        <taxon>Calycina</taxon>
    </lineage>
</organism>
<dbReference type="Gene3D" id="3.40.30.120">
    <property type="match status" value="1"/>
</dbReference>
<dbReference type="Gene3D" id="3.30.9.10">
    <property type="entry name" value="D-Amino Acid Oxidase, subunit A, domain 2"/>
    <property type="match status" value="1"/>
</dbReference>
<feature type="domain" description="FAD-binding" evidence="5">
    <location>
        <begin position="7"/>
        <end position="360"/>
    </location>
</feature>
<evidence type="ECO:0000256" key="1">
    <source>
        <dbReference type="ARBA" id="ARBA00001974"/>
    </source>
</evidence>
<dbReference type="PANTHER" id="PTHR43004:SF19">
    <property type="entry name" value="BINDING MONOOXYGENASE, PUTATIVE (JCVI)-RELATED"/>
    <property type="match status" value="1"/>
</dbReference>
<evidence type="ECO:0000256" key="2">
    <source>
        <dbReference type="ARBA" id="ARBA00022630"/>
    </source>
</evidence>
<reference evidence="6" key="1">
    <citation type="journal article" date="2021" name="IMA Fungus">
        <title>Genomic characterization of three marine fungi, including Emericellopsis atlantica sp. nov. with signatures of a generalist lifestyle and marine biomass degradation.</title>
        <authorList>
            <person name="Hagestad O.C."/>
            <person name="Hou L."/>
            <person name="Andersen J.H."/>
            <person name="Hansen E.H."/>
            <person name="Altermark B."/>
            <person name="Li C."/>
            <person name="Kuhnert E."/>
            <person name="Cox R.J."/>
            <person name="Crous P.W."/>
            <person name="Spatafora J.W."/>
            <person name="Lail K."/>
            <person name="Amirebrahimi M."/>
            <person name="Lipzen A."/>
            <person name="Pangilinan J."/>
            <person name="Andreopoulos W."/>
            <person name="Hayes R.D."/>
            <person name="Ng V."/>
            <person name="Grigoriev I.V."/>
            <person name="Jackson S.A."/>
            <person name="Sutton T.D.S."/>
            <person name="Dobson A.D.W."/>
            <person name="Rama T."/>
        </authorList>
    </citation>
    <scope>NUCLEOTIDE SEQUENCE</scope>
    <source>
        <strain evidence="6">TRa3180A</strain>
    </source>
</reference>
<dbReference type="EMBL" id="MU253983">
    <property type="protein sequence ID" value="KAG9243372.1"/>
    <property type="molecule type" value="Genomic_DNA"/>
</dbReference>
<gene>
    <name evidence="6" type="ORF">BJ878DRAFT_543329</name>
</gene>
<accession>A0A9P8CE33</accession>
<evidence type="ECO:0000313" key="6">
    <source>
        <dbReference type="EMBL" id="KAG9243372.1"/>
    </source>
</evidence>
<dbReference type="Proteomes" id="UP000887226">
    <property type="component" value="Unassembled WGS sequence"/>
</dbReference>